<dbReference type="Pfam" id="PF06381">
    <property type="entry name" value="Phage_portal_3"/>
    <property type="match status" value="1"/>
</dbReference>
<sequence length="571" mass="63497">MSKTKEEKAADKRRKKAYRKVEEQEKLLAQKFRDQRERAIQSMSAGTMLIPPRTCEVLRSLDDVKKHFAPPLTLGYPKGGKEREKLAEACDRAGYYDAIYNTLTQHASDLGQYPVTSFIGYGVLQQIAQNGMIRSCISTVSDDITREWLTIIGGDESDGETVDMLNDLQETKYHLKKVFHDAIDLTGYMGGCFIFIDTGCDEEDLELPLAINVKSAELGKDTPLRFIVVDPINCAPVEYNSTDPLRKDYMQPKSWWVLGKKVHASRLIPVVDNRPPQLLLPNYNFLGIPQAQILWDYVIHWNSCRVATANLLTKISLLVYKTNMSALMSDPNGIATLDQKMTALQRYRDNDAVFVVDKDEEDVANIQTSMAGCTDVVRQSLEMIAAINRTPAVKLLGISPSGFNATGQSDITNYYDYIKSKQELRRDAILKCLKAIQIVEFGELDDSISVKFNELGVDREAQNAMSAQSIAGTLTQLASIQAISAGEVREAVKKSPIMGLDWLSDDAPDAEPDDMFNEFGGLSEKGDLLQNQPTPLAPQSSESAANPPDESRQLIQGMNSNDSKSEDDSSH</sequence>
<accession>A0A8S5P0K9</accession>
<feature type="domain" description="Anti-CBASS protein Acb1-like N-terminal" evidence="2">
    <location>
        <begin position="123"/>
        <end position="472"/>
    </location>
</feature>
<proteinExistence type="predicted"/>
<evidence type="ECO:0000256" key="1">
    <source>
        <dbReference type="SAM" id="MobiDB-lite"/>
    </source>
</evidence>
<feature type="region of interest" description="Disordered" evidence="1">
    <location>
        <begin position="503"/>
        <end position="571"/>
    </location>
</feature>
<evidence type="ECO:0000259" key="2">
    <source>
        <dbReference type="Pfam" id="PF06381"/>
    </source>
</evidence>
<evidence type="ECO:0000313" key="3">
    <source>
        <dbReference type="EMBL" id="DAD99755.1"/>
    </source>
</evidence>
<feature type="compositionally biased region" description="Acidic residues" evidence="1">
    <location>
        <begin position="503"/>
        <end position="516"/>
    </location>
</feature>
<name>A0A8S5P0K9_9CAUD</name>
<reference evidence="3" key="1">
    <citation type="journal article" date="2021" name="Proc. Natl. Acad. Sci. U.S.A.">
        <title>A Catalog of Tens of Thousands of Viruses from Human Metagenomes Reveals Hidden Associations with Chronic Diseases.</title>
        <authorList>
            <person name="Tisza M.J."/>
            <person name="Buck C.B."/>
        </authorList>
    </citation>
    <scope>NUCLEOTIDE SEQUENCE</scope>
    <source>
        <strain evidence="3">Ct16C7</strain>
    </source>
</reference>
<dbReference type="InterPro" id="IPR024459">
    <property type="entry name" value="Acb1-like_N"/>
</dbReference>
<dbReference type="EMBL" id="BK015293">
    <property type="protein sequence ID" value="DAD99755.1"/>
    <property type="molecule type" value="Genomic_DNA"/>
</dbReference>
<feature type="compositionally biased region" description="Polar residues" evidence="1">
    <location>
        <begin position="529"/>
        <end position="544"/>
    </location>
</feature>
<organism evidence="3">
    <name type="scientific">Siphoviridae sp. ct16C7</name>
    <dbReference type="NCBI Taxonomy" id="2825304"/>
    <lineage>
        <taxon>Viruses</taxon>
        <taxon>Duplodnaviria</taxon>
        <taxon>Heunggongvirae</taxon>
        <taxon>Uroviricota</taxon>
        <taxon>Caudoviricetes</taxon>
    </lineage>
</organism>
<protein>
    <submittedName>
        <fullName evidence="3">Portal</fullName>
    </submittedName>
</protein>